<dbReference type="STRING" id="1434123.MSVAZ_1730"/>
<sequence length="190" mass="22393">MKKDLDLGWFDLKKALQNTDRKELINIIRDLYRYSEENRRYLLARSINTNAEPGILEAYREVIKNEFFPEKWHGTLRYSVAKKAISDYSKASGDFAGTMELMLFYVENGVEFTCKYGDIDEEFYQEIYSAFEEFCTRLETPEGKTLYAGFRERLLKIRRKTKGMAWGFGDGIKLRVKEIEIFFEDAQSDS</sequence>
<organism evidence="1 2">
    <name type="scientific">Methanosarcina vacuolata Z-761</name>
    <dbReference type="NCBI Taxonomy" id="1434123"/>
    <lineage>
        <taxon>Archaea</taxon>
        <taxon>Methanobacteriati</taxon>
        <taxon>Methanobacteriota</taxon>
        <taxon>Stenosarchaea group</taxon>
        <taxon>Methanomicrobia</taxon>
        <taxon>Methanosarcinales</taxon>
        <taxon>Methanosarcinaceae</taxon>
        <taxon>Methanosarcina</taxon>
    </lineage>
</organism>
<protein>
    <submittedName>
        <fullName evidence="1">Uncharacterized protein</fullName>
    </submittedName>
</protein>
<name>A0A0E3Q5L9_9EURY</name>
<dbReference type="PATRIC" id="fig|1434123.4.peg.2099"/>
<dbReference type="HOGENOM" id="CLU_122246_0_0_2"/>
<keyword evidence="2" id="KW-1185">Reference proteome</keyword>
<dbReference type="GeneID" id="24810175"/>
<dbReference type="KEGG" id="mvc:MSVAZ_1730"/>
<dbReference type="InterPro" id="IPR046153">
    <property type="entry name" value="DUF6155"/>
</dbReference>
<proteinExistence type="predicted"/>
<gene>
    <name evidence="1" type="ORF">MSVAZ_1730</name>
</gene>
<reference evidence="1 2" key="1">
    <citation type="submission" date="2014-07" db="EMBL/GenBank/DDBJ databases">
        <title>Methanogenic archaea and the global carbon cycle.</title>
        <authorList>
            <person name="Henriksen J.R."/>
            <person name="Luke J."/>
            <person name="Reinhart S."/>
            <person name="Benedict M.N."/>
            <person name="Youngblut N.D."/>
            <person name="Metcalf M.E."/>
            <person name="Whitaker R.J."/>
            <person name="Metcalf W.W."/>
        </authorList>
    </citation>
    <scope>NUCLEOTIDE SEQUENCE [LARGE SCALE GENOMIC DNA]</scope>
    <source>
        <strain evidence="1 2">Z-761</strain>
    </source>
</reference>
<dbReference type="AlphaFoldDB" id="A0A0E3Q5L9"/>
<dbReference type="EMBL" id="CP009520">
    <property type="protein sequence ID" value="AKB43999.1"/>
    <property type="molecule type" value="Genomic_DNA"/>
</dbReference>
<evidence type="ECO:0000313" key="2">
    <source>
        <dbReference type="Proteomes" id="UP000033096"/>
    </source>
</evidence>
<accession>A0A0E3Q5L9</accession>
<dbReference type="Proteomes" id="UP000033096">
    <property type="component" value="Chromosome"/>
</dbReference>
<dbReference type="RefSeq" id="WP_048120399.1">
    <property type="nucleotide sequence ID" value="NZ_CP009520.1"/>
</dbReference>
<evidence type="ECO:0000313" key="1">
    <source>
        <dbReference type="EMBL" id="AKB43999.1"/>
    </source>
</evidence>
<dbReference type="Pfam" id="PF19652">
    <property type="entry name" value="DUF6155"/>
    <property type="match status" value="1"/>
</dbReference>